<dbReference type="Proteomes" id="UP001305925">
    <property type="component" value="Plasmid lp54"/>
</dbReference>
<name>A0ABZ0CJP9_9SPIR</name>
<dbReference type="RefSeq" id="WP_316257776.1">
    <property type="nucleotide sequence ID" value="NZ_CP132452.1"/>
</dbReference>
<keyword evidence="2" id="KW-0614">Plasmid</keyword>
<feature type="compositionally biased region" description="Low complexity" evidence="1">
    <location>
        <begin position="178"/>
        <end position="189"/>
    </location>
</feature>
<evidence type="ECO:0000313" key="3">
    <source>
        <dbReference type="Proteomes" id="UP001305925"/>
    </source>
</evidence>
<dbReference type="EMBL" id="CP132452">
    <property type="protein sequence ID" value="WNY64559.1"/>
    <property type="molecule type" value="Genomic_DNA"/>
</dbReference>
<protein>
    <submittedName>
        <fullName evidence="2">DUF777 family protein</fullName>
    </submittedName>
</protein>
<sequence>MQNNDFGVASGSLKGSSASVSKQFLFENVFICRIGVIKSFDFKSQTGVVTIKEYEGLEINTCSISNFNLDLSAEDEVILLQSNVNIFQESDNNHFDKNYYYILSALNPKKIGIKLDQFKLSAQELDSQSENIKFKAKKLIIDVDNIEIKGNLKINGTKFENHMHSSGTLTYVNSSGAPTTTTGKTGPIA</sequence>
<dbReference type="InterPro" id="IPR008495">
    <property type="entry name" value="DUF777_BOR_spp"/>
</dbReference>
<proteinExistence type="predicted"/>
<reference evidence="2" key="1">
    <citation type="submission" date="2023-07" db="EMBL/GenBank/DDBJ databases">
        <title>Genome sequencing of multiple Borrelia sensu lato isolates.</title>
        <authorList>
            <person name="Mongodin E.F."/>
            <person name="Rudenko N."/>
            <person name="Fraser C.M."/>
            <person name="Schutzer S."/>
            <person name="Luft B."/>
            <person name="Morgan R."/>
            <person name="Chastens S."/>
            <person name="Qiu W."/>
        </authorList>
    </citation>
    <scope>NUCLEOTIDE SEQUENCE [LARGE SCALE GENOMIC DNA]</scope>
    <source>
        <strain evidence="2">SCW30h</strain>
    </source>
</reference>
<evidence type="ECO:0000313" key="2">
    <source>
        <dbReference type="EMBL" id="WNY64559.1"/>
    </source>
</evidence>
<evidence type="ECO:0000256" key="1">
    <source>
        <dbReference type="SAM" id="MobiDB-lite"/>
    </source>
</evidence>
<geneLocation type="plasmid" evidence="2 3">
    <name>lp54</name>
</geneLocation>
<gene>
    <name evidence="2" type="ORF">QIA00_04690</name>
</gene>
<keyword evidence="3" id="KW-1185">Reference proteome</keyword>
<feature type="region of interest" description="Disordered" evidence="1">
    <location>
        <begin position="170"/>
        <end position="189"/>
    </location>
</feature>
<dbReference type="Pfam" id="PF05606">
    <property type="entry name" value="DUF777"/>
    <property type="match status" value="1"/>
</dbReference>
<accession>A0ABZ0CJP9</accession>
<organism evidence="2 3">
    <name type="scientific">Borreliella americana</name>
    <dbReference type="NCBI Taxonomy" id="478807"/>
    <lineage>
        <taxon>Bacteria</taxon>
        <taxon>Pseudomonadati</taxon>
        <taxon>Spirochaetota</taxon>
        <taxon>Spirochaetia</taxon>
        <taxon>Spirochaetales</taxon>
        <taxon>Borreliaceae</taxon>
        <taxon>Borreliella</taxon>
    </lineage>
</organism>